<dbReference type="STRING" id="595434.RISK_003428"/>
<keyword evidence="2" id="KW-1185">Reference proteome</keyword>
<protein>
    <submittedName>
        <fullName evidence="1">Uncharacterized protein</fullName>
    </submittedName>
</protein>
<reference evidence="1" key="1">
    <citation type="submission" date="2015-05" db="EMBL/GenBank/DDBJ databases">
        <title>Permanent draft genome of Rhodopirellula islandicus K833.</title>
        <authorList>
            <person name="Kizina J."/>
            <person name="Richter M."/>
            <person name="Glockner F.O."/>
            <person name="Harder J."/>
        </authorList>
    </citation>
    <scope>NUCLEOTIDE SEQUENCE [LARGE SCALE GENOMIC DNA]</scope>
    <source>
        <strain evidence="1">K833</strain>
    </source>
</reference>
<dbReference type="EMBL" id="LECT01000028">
    <property type="protein sequence ID" value="KLU04374.1"/>
    <property type="molecule type" value="Genomic_DNA"/>
</dbReference>
<sequence>MMDWRELGCVVALSFSSNLPMNADGGTLQFATNFLPFVFERYDCSTCVVGVGCLGHGCGVVLPYGGSIAE</sequence>
<accession>A0A0J1EFT9</accession>
<comment type="caution">
    <text evidence="1">The sequence shown here is derived from an EMBL/GenBank/DDBJ whole genome shotgun (WGS) entry which is preliminary data.</text>
</comment>
<dbReference type="AlphaFoldDB" id="A0A0J1EFT9"/>
<dbReference type="Proteomes" id="UP000036367">
    <property type="component" value="Unassembled WGS sequence"/>
</dbReference>
<gene>
    <name evidence="1" type="ORF">RISK_003428</name>
</gene>
<organism evidence="1 2">
    <name type="scientific">Rhodopirellula islandica</name>
    <dbReference type="NCBI Taxonomy" id="595434"/>
    <lineage>
        <taxon>Bacteria</taxon>
        <taxon>Pseudomonadati</taxon>
        <taxon>Planctomycetota</taxon>
        <taxon>Planctomycetia</taxon>
        <taxon>Pirellulales</taxon>
        <taxon>Pirellulaceae</taxon>
        <taxon>Rhodopirellula</taxon>
    </lineage>
</organism>
<evidence type="ECO:0000313" key="1">
    <source>
        <dbReference type="EMBL" id="KLU04374.1"/>
    </source>
</evidence>
<name>A0A0J1EFT9_RHOIS</name>
<evidence type="ECO:0000313" key="2">
    <source>
        <dbReference type="Proteomes" id="UP000036367"/>
    </source>
</evidence>
<proteinExistence type="predicted"/>